<feature type="transmembrane region" description="Helical" evidence="8">
    <location>
        <begin position="413"/>
        <end position="432"/>
    </location>
</feature>
<dbReference type="STRING" id="1618443.UV73_C0005G0016"/>
<dbReference type="EMBL" id="LCFP01000005">
    <property type="protein sequence ID" value="KKS97739.1"/>
    <property type="molecule type" value="Genomic_DNA"/>
</dbReference>
<feature type="transmembrane region" description="Helical" evidence="8">
    <location>
        <begin position="212"/>
        <end position="240"/>
    </location>
</feature>
<evidence type="ECO:0000313" key="9">
    <source>
        <dbReference type="EMBL" id="KKS97739.1"/>
    </source>
</evidence>
<keyword evidence="7 8" id="KW-0472">Membrane</keyword>
<dbReference type="PANTHER" id="PTHR33908">
    <property type="entry name" value="MANNOSYLTRANSFERASE YKCB-RELATED"/>
    <property type="match status" value="1"/>
</dbReference>
<dbReference type="AlphaFoldDB" id="A0A0G1DJ96"/>
<feature type="transmembrane region" description="Helical" evidence="8">
    <location>
        <begin position="334"/>
        <end position="356"/>
    </location>
</feature>
<feature type="transmembrane region" description="Helical" evidence="8">
    <location>
        <begin position="261"/>
        <end position="285"/>
    </location>
</feature>
<reference evidence="9 10" key="1">
    <citation type="journal article" date="2015" name="Nature">
        <title>rRNA introns, odd ribosomes, and small enigmatic genomes across a large radiation of phyla.</title>
        <authorList>
            <person name="Brown C.T."/>
            <person name="Hug L.A."/>
            <person name="Thomas B.C."/>
            <person name="Sharon I."/>
            <person name="Castelle C.J."/>
            <person name="Singh A."/>
            <person name="Wilkins M.J."/>
            <person name="Williams K.H."/>
            <person name="Banfield J.F."/>
        </authorList>
    </citation>
    <scope>NUCLEOTIDE SEQUENCE [LARGE SCALE GENOMIC DNA]</scope>
</reference>
<dbReference type="InterPro" id="IPR050297">
    <property type="entry name" value="LipidA_mod_glycosyltrf_83"/>
</dbReference>
<feature type="transmembrane region" description="Helical" evidence="8">
    <location>
        <begin position="7"/>
        <end position="24"/>
    </location>
</feature>
<evidence type="ECO:0000256" key="1">
    <source>
        <dbReference type="ARBA" id="ARBA00004651"/>
    </source>
</evidence>
<keyword evidence="6 8" id="KW-1133">Transmembrane helix</keyword>
<evidence type="ECO:0000256" key="4">
    <source>
        <dbReference type="ARBA" id="ARBA00022679"/>
    </source>
</evidence>
<comment type="caution">
    <text evidence="9">The sequence shown here is derived from an EMBL/GenBank/DDBJ whole genome shotgun (WGS) entry which is preliminary data.</text>
</comment>
<accession>A0A0G1DJ96</accession>
<name>A0A0G1DJ96_9BACT</name>
<evidence type="ECO:0000256" key="8">
    <source>
        <dbReference type="SAM" id="Phobius"/>
    </source>
</evidence>
<evidence type="ECO:0000256" key="3">
    <source>
        <dbReference type="ARBA" id="ARBA00022676"/>
    </source>
</evidence>
<sequence length="602" mass="68408">MKKKIDITLVLILSIAFLLRFYKLNHDAPYFFNPDERNMASAVTRFVVPTDINRLFPCLYSEFLGRGIKTTQADCSLNPHFFAYGQFPLYLAFTSDILIKTPLSLLQGTPMMTLSTDFAAAVFWLRFWSAAASLGTVFLVYRLAIVLSLPAATSAILAAFLPGLIQSAHFGTTESLLTFFFTASLFLSIKLFNTLTSPARHFITLNKNASLLGLVTGIAAGSKLTGIFLLLPPYFALLTYSLQPLRKFRSGKWRTLKIQKLVKNIPPAAALAAFITTTTVLFFILSSPYNLIESRDFHSAVFGYEKDVAMGRYEAFYTRQFIDSQPFIFQINKVFPYSLGWPVFLLGTGGILLAFFKRKNFGFAVLLFSFFIYVIPNSLLFVKWTRFMTPVLPFFALLSALSLDRIKKYLPKLYILLLVLSFLPGIAFMSIYRRKDTRVAASEWIYGNIPAGSYVLSETANVIDIPLGMPQTMPANYQSTVISFDFYHLEERPELLSQLTAHLSRADYIFIPSRRIYKNFLPHPEKFPLASRYYELLFSGQLGFSLVSKFASFPTLGPAPLSLQFPDEEAEETFTVFDHPVIRIYRKTRALTRNDYRRLLRN</sequence>
<proteinExistence type="predicted"/>
<evidence type="ECO:0000256" key="5">
    <source>
        <dbReference type="ARBA" id="ARBA00022692"/>
    </source>
</evidence>
<organism evidence="9 10">
    <name type="scientific">Candidatus Gottesmanbacteria bacterium GW2011_GWA2_43_14</name>
    <dbReference type="NCBI Taxonomy" id="1618443"/>
    <lineage>
        <taxon>Bacteria</taxon>
        <taxon>Candidatus Gottesmaniibacteriota</taxon>
    </lineage>
</organism>
<protein>
    <recommendedName>
        <fullName evidence="11">Glycosyltransferase RgtA/B/C/D-like domain-containing protein</fullName>
    </recommendedName>
</protein>
<keyword evidence="3" id="KW-0328">Glycosyltransferase</keyword>
<evidence type="ECO:0000256" key="6">
    <source>
        <dbReference type="ARBA" id="ARBA00022989"/>
    </source>
</evidence>
<evidence type="ECO:0000313" key="10">
    <source>
        <dbReference type="Proteomes" id="UP000034894"/>
    </source>
</evidence>
<evidence type="ECO:0008006" key="11">
    <source>
        <dbReference type="Google" id="ProtNLM"/>
    </source>
</evidence>
<evidence type="ECO:0000256" key="2">
    <source>
        <dbReference type="ARBA" id="ARBA00022475"/>
    </source>
</evidence>
<feature type="transmembrane region" description="Helical" evidence="8">
    <location>
        <begin position="363"/>
        <end position="381"/>
    </location>
</feature>
<keyword evidence="5 8" id="KW-0812">Transmembrane</keyword>
<feature type="transmembrane region" description="Helical" evidence="8">
    <location>
        <begin position="145"/>
        <end position="164"/>
    </location>
</feature>
<dbReference type="GO" id="GO:0016763">
    <property type="term" value="F:pentosyltransferase activity"/>
    <property type="evidence" value="ECO:0007669"/>
    <property type="project" value="TreeGrafter"/>
</dbReference>
<feature type="transmembrane region" description="Helical" evidence="8">
    <location>
        <begin position="176"/>
        <end position="192"/>
    </location>
</feature>
<dbReference type="Proteomes" id="UP000034894">
    <property type="component" value="Unassembled WGS sequence"/>
</dbReference>
<dbReference type="GO" id="GO:0009103">
    <property type="term" value="P:lipopolysaccharide biosynthetic process"/>
    <property type="evidence" value="ECO:0007669"/>
    <property type="project" value="UniProtKB-ARBA"/>
</dbReference>
<feature type="transmembrane region" description="Helical" evidence="8">
    <location>
        <begin position="118"/>
        <end position="139"/>
    </location>
</feature>
<dbReference type="GO" id="GO:0005886">
    <property type="term" value="C:plasma membrane"/>
    <property type="evidence" value="ECO:0007669"/>
    <property type="project" value="UniProtKB-SubCell"/>
</dbReference>
<evidence type="ECO:0000256" key="7">
    <source>
        <dbReference type="ARBA" id="ARBA00023136"/>
    </source>
</evidence>
<dbReference type="PANTHER" id="PTHR33908:SF11">
    <property type="entry name" value="MEMBRANE PROTEIN"/>
    <property type="match status" value="1"/>
</dbReference>
<gene>
    <name evidence="9" type="ORF">UV73_C0005G0016</name>
</gene>
<keyword evidence="4" id="KW-0808">Transferase</keyword>
<comment type="subcellular location">
    <subcellularLocation>
        <location evidence="1">Cell membrane</location>
        <topology evidence="1">Multi-pass membrane protein</topology>
    </subcellularLocation>
</comment>
<keyword evidence="2" id="KW-1003">Cell membrane</keyword>